<evidence type="ECO:0000256" key="9">
    <source>
        <dbReference type="SAM" id="Coils"/>
    </source>
</evidence>
<dbReference type="InterPro" id="IPR028976">
    <property type="entry name" value="CheC-like_sf"/>
</dbReference>
<dbReference type="InterPro" id="IPR004358">
    <property type="entry name" value="Sig_transdc_His_kin-like_C"/>
</dbReference>
<evidence type="ECO:0000256" key="2">
    <source>
        <dbReference type="ARBA" id="ARBA00012438"/>
    </source>
</evidence>
<keyword evidence="10" id="KW-0812">Transmembrane</keyword>
<keyword evidence="4 8" id="KW-0597">Phosphoprotein</keyword>
<dbReference type="PROSITE" id="PS50894">
    <property type="entry name" value="HPT"/>
    <property type="match status" value="1"/>
</dbReference>
<dbReference type="InterPro" id="IPR028051">
    <property type="entry name" value="CheX-like_dom"/>
</dbReference>
<dbReference type="PANTHER" id="PTHR43395">
    <property type="entry name" value="SENSOR HISTIDINE KINASE CHEA"/>
    <property type="match status" value="1"/>
</dbReference>
<evidence type="ECO:0000259" key="12">
    <source>
        <dbReference type="PROSITE" id="PS50894"/>
    </source>
</evidence>
<dbReference type="InterPro" id="IPR008207">
    <property type="entry name" value="Sig_transdc_His_kin_Hpt_dom"/>
</dbReference>
<dbReference type="STRING" id="720554.Clocl_1097"/>
<keyword evidence="6 13" id="KW-0418">Kinase</keyword>
<dbReference type="InterPro" id="IPR051315">
    <property type="entry name" value="Bact_Chemotaxis_CheA"/>
</dbReference>
<dbReference type="OrthoDB" id="9798098at2"/>
<reference evidence="14" key="1">
    <citation type="submission" date="2011-12" db="EMBL/GenBank/DDBJ databases">
        <title>Complete sequence of Clostridium clariflavum DSM 19732.</title>
        <authorList>
            <consortium name="US DOE Joint Genome Institute"/>
            <person name="Lucas S."/>
            <person name="Han J."/>
            <person name="Lapidus A."/>
            <person name="Cheng J.-F."/>
            <person name="Goodwin L."/>
            <person name="Pitluck S."/>
            <person name="Peters L."/>
            <person name="Teshima H."/>
            <person name="Detter J.C."/>
            <person name="Han C."/>
            <person name="Tapia R."/>
            <person name="Land M."/>
            <person name="Hauser L."/>
            <person name="Kyrpides N."/>
            <person name="Ivanova N."/>
            <person name="Pagani I."/>
            <person name="Kitzmiller T."/>
            <person name="Lynd L."/>
            <person name="Izquierdo J."/>
            <person name="Woyke T."/>
        </authorList>
    </citation>
    <scope>NUCLEOTIDE SEQUENCE [LARGE SCALE GENOMIC DNA]</scope>
    <source>
        <strain evidence="14">DSM 19732 / NBRC 101661 / EBR45</strain>
    </source>
</reference>
<dbReference type="Pfam" id="PF13690">
    <property type="entry name" value="CheX"/>
    <property type="match status" value="1"/>
</dbReference>
<organism evidence="13 14">
    <name type="scientific">Acetivibrio clariflavus (strain DSM 19732 / NBRC 101661 / EBR45)</name>
    <name type="common">Clostridium clariflavum</name>
    <dbReference type="NCBI Taxonomy" id="720554"/>
    <lineage>
        <taxon>Bacteria</taxon>
        <taxon>Bacillati</taxon>
        <taxon>Bacillota</taxon>
        <taxon>Clostridia</taxon>
        <taxon>Eubacteriales</taxon>
        <taxon>Oscillospiraceae</taxon>
        <taxon>Acetivibrio</taxon>
    </lineage>
</organism>
<dbReference type="PANTHER" id="PTHR43395:SF10">
    <property type="entry name" value="CHEMOTAXIS PROTEIN CHEA"/>
    <property type="match status" value="1"/>
</dbReference>
<keyword evidence="10" id="KW-0472">Membrane</keyword>
<dbReference type="PRINTS" id="PR00344">
    <property type="entry name" value="BCTRLSENSOR"/>
</dbReference>
<feature type="modified residue" description="Phosphohistidine" evidence="8">
    <location>
        <position position="308"/>
    </location>
</feature>
<evidence type="ECO:0000256" key="10">
    <source>
        <dbReference type="SAM" id="Phobius"/>
    </source>
</evidence>
<comment type="catalytic activity">
    <reaction evidence="1">
        <text>ATP + protein L-histidine = ADP + protein N-phospho-L-histidine.</text>
        <dbReference type="EC" id="2.7.13.3"/>
    </reaction>
</comment>
<dbReference type="Proteomes" id="UP000005435">
    <property type="component" value="Chromosome"/>
</dbReference>
<evidence type="ECO:0000313" key="13">
    <source>
        <dbReference type="EMBL" id="AEV67772.1"/>
    </source>
</evidence>
<dbReference type="EMBL" id="CP003065">
    <property type="protein sequence ID" value="AEV67772.1"/>
    <property type="molecule type" value="Genomic_DNA"/>
</dbReference>
<evidence type="ECO:0000256" key="8">
    <source>
        <dbReference type="PROSITE-ProRule" id="PRU00110"/>
    </source>
</evidence>
<dbReference type="GO" id="GO:0006935">
    <property type="term" value="P:chemotaxis"/>
    <property type="evidence" value="ECO:0007669"/>
    <property type="project" value="UniProtKB-KW"/>
</dbReference>
<dbReference type="GO" id="GO:0000160">
    <property type="term" value="P:phosphorelay signal transduction system"/>
    <property type="evidence" value="ECO:0007669"/>
    <property type="project" value="UniProtKB-KW"/>
</dbReference>
<protein>
    <recommendedName>
        <fullName evidence="2">histidine kinase</fullName>
        <ecNumber evidence="2">2.7.13.3</ecNumber>
    </recommendedName>
</protein>
<dbReference type="GO" id="GO:0004673">
    <property type="term" value="F:protein histidine kinase activity"/>
    <property type="evidence" value="ECO:0007669"/>
    <property type="project" value="UniProtKB-EC"/>
</dbReference>
<dbReference type="SUPFAM" id="SSF103039">
    <property type="entry name" value="CheC-like"/>
    <property type="match status" value="1"/>
</dbReference>
<dbReference type="EC" id="2.7.13.3" evidence="2"/>
<evidence type="ECO:0000256" key="1">
    <source>
        <dbReference type="ARBA" id="ARBA00000085"/>
    </source>
</evidence>
<dbReference type="SMART" id="SM00387">
    <property type="entry name" value="HATPase_c"/>
    <property type="match status" value="1"/>
</dbReference>
<dbReference type="Gene3D" id="3.30.565.10">
    <property type="entry name" value="Histidine kinase-like ATPase, C-terminal domain"/>
    <property type="match status" value="1"/>
</dbReference>
<dbReference type="InterPro" id="IPR003594">
    <property type="entry name" value="HATPase_dom"/>
</dbReference>
<dbReference type="Gene3D" id="3.40.1550.10">
    <property type="entry name" value="CheC-like"/>
    <property type="match status" value="1"/>
</dbReference>
<accession>G8LY41</accession>
<dbReference type="SUPFAM" id="SSF55874">
    <property type="entry name" value="ATPase domain of HSP90 chaperone/DNA topoisomerase II/histidine kinase"/>
    <property type="match status" value="1"/>
</dbReference>
<dbReference type="InterPro" id="IPR036641">
    <property type="entry name" value="HPT_dom_sf"/>
</dbReference>
<evidence type="ECO:0000259" key="11">
    <source>
        <dbReference type="PROSITE" id="PS50109"/>
    </source>
</evidence>
<reference evidence="13 14" key="2">
    <citation type="journal article" date="2012" name="Stand. Genomic Sci.">
        <title>Complete Genome Sequence of Clostridium clariflavum DSM 19732.</title>
        <authorList>
            <person name="Izquierdo J.A."/>
            <person name="Goodwin L."/>
            <person name="Davenport K.W."/>
            <person name="Teshima H."/>
            <person name="Bruce D."/>
            <person name="Detter C."/>
            <person name="Tapia R."/>
            <person name="Han S."/>
            <person name="Land M."/>
            <person name="Hauser L."/>
            <person name="Jeffries C.D."/>
            <person name="Han J."/>
            <person name="Pitluck S."/>
            <person name="Nolan M."/>
            <person name="Chen A."/>
            <person name="Huntemann M."/>
            <person name="Mavromatis K."/>
            <person name="Mikhailova N."/>
            <person name="Liolios K."/>
            <person name="Woyke T."/>
            <person name="Lynd L.R."/>
        </authorList>
    </citation>
    <scope>NUCLEOTIDE SEQUENCE [LARGE SCALE GENOMIC DNA]</scope>
    <source>
        <strain evidence="14">DSM 19732 / NBRC 101661 / EBR45</strain>
    </source>
</reference>
<feature type="domain" description="HPt" evidence="12">
    <location>
        <begin position="267"/>
        <end position="375"/>
    </location>
</feature>
<name>G8LY41_ACECE</name>
<dbReference type="InterPro" id="IPR036890">
    <property type="entry name" value="HATPase_C_sf"/>
</dbReference>
<feature type="transmembrane region" description="Helical" evidence="10">
    <location>
        <begin position="50"/>
        <end position="69"/>
    </location>
</feature>
<evidence type="ECO:0000256" key="5">
    <source>
        <dbReference type="ARBA" id="ARBA00022679"/>
    </source>
</evidence>
<dbReference type="HOGENOM" id="CLU_020571_0_0_9"/>
<dbReference type="PROSITE" id="PS50109">
    <property type="entry name" value="HIS_KIN"/>
    <property type="match status" value="1"/>
</dbReference>
<sequence precursor="true">MKPHHVNKFSINKYKAVILLIAIALSYILSVIVIPFFILHKLFNLTMPWYYITVSLLHAAFVGILGFYLNRRYLNICKELKKYSSEIEYKNLALTHMYNELEKTKKNLDKFSEELEKKVFERTESIQNLLNNAGQGFLSFGIDLLVDKEYSLECTRIFNREINGENIGQLLFPDDFEMQELISKLTYQVLNEKDESKREIYLSLLPNEVCIDQKQIYIQYKVIRKSLYAETYAIMLILTDITDKYRLQQQMENEKNILKTAVNIVKNYSDFVYCIKDYENFCHKRIFDIISSSCSTEDAIIKIYRAIHTFKGTFGQLGLSNITSKLHQFENELSELIKGIIDISLNDLEVNLSKLNLYEWINEDIDILKNILGESFFQNNEIIEIDKKKILELENKMLKILSPKDFKLIIPEVKKIRYKPFKELLNSYPNYTLSLADRFGKQINPFEIEGGDFLVDPHIYNSFAKSLGHVFRDIAEHGIESWEERIDAGKSESGNIKCLIDLADNNNTIILTITDDGRGIDIDLIKKAAVKKGFYTADEINGKDDSEVISLIFCDGFSTNCEISDLSGRGVGLSAVKEEVENLGGSVKVTTVPGLGTAFTFLIPYYENTDLPSISEAELIEKLLDITKNLFTGQVFLSYANADHKVSKVESITLKEFSALIKVKGVINGIFIFSADKNLLETILSYFNLESLSSDEESANAADVLAECANMIMGEFTKLIPHPENCINFGTPITLFSHQAKIKRAGTGIWTSLLESDKGNIEINFINFIE</sequence>
<evidence type="ECO:0000256" key="3">
    <source>
        <dbReference type="ARBA" id="ARBA00022500"/>
    </source>
</evidence>
<keyword evidence="10" id="KW-1133">Transmembrane helix</keyword>
<dbReference type="Gene3D" id="1.20.120.160">
    <property type="entry name" value="HPT domain"/>
    <property type="match status" value="1"/>
</dbReference>
<dbReference type="eggNOG" id="COG0643">
    <property type="taxonomic scope" value="Bacteria"/>
</dbReference>
<evidence type="ECO:0000313" key="14">
    <source>
        <dbReference type="Proteomes" id="UP000005435"/>
    </source>
</evidence>
<dbReference type="RefSeq" id="WP_014254390.1">
    <property type="nucleotide sequence ID" value="NC_016627.1"/>
</dbReference>
<evidence type="ECO:0000256" key="4">
    <source>
        <dbReference type="ARBA" id="ARBA00022553"/>
    </source>
</evidence>
<proteinExistence type="predicted"/>
<dbReference type="KEGG" id="ccl:Clocl_1097"/>
<keyword evidence="7" id="KW-0902">Two-component regulatory system</keyword>
<dbReference type="InterPro" id="IPR005467">
    <property type="entry name" value="His_kinase_dom"/>
</dbReference>
<gene>
    <name evidence="13" type="ordered locus">Clocl_1097</name>
</gene>
<evidence type="ECO:0000256" key="6">
    <source>
        <dbReference type="ARBA" id="ARBA00022777"/>
    </source>
</evidence>
<dbReference type="Pfam" id="PF02518">
    <property type="entry name" value="HATPase_c"/>
    <property type="match status" value="1"/>
</dbReference>
<keyword evidence="9" id="KW-0175">Coiled coil</keyword>
<dbReference type="SUPFAM" id="SSF47226">
    <property type="entry name" value="Histidine-containing phosphotransfer domain, HPT domain"/>
    <property type="match status" value="1"/>
</dbReference>
<evidence type="ECO:0000256" key="7">
    <source>
        <dbReference type="ARBA" id="ARBA00023012"/>
    </source>
</evidence>
<feature type="coiled-coil region" evidence="9">
    <location>
        <begin position="94"/>
        <end position="121"/>
    </location>
</feature>
<keyword evidence="5" id="KW-0808">Transferase</keyword>
<feature type="transmembrane region" description="Helical" evidence="10">
    <location>
        <begin position="16"/>
        <end position="38"/>
    </location>
</feature>
<dbReference type="FunFam" id="3.30.565.10:FF:000016">
    <property type="entry name" value="Chemotaxis protein CheA, putative"/>
    <property type="match status" value="1"/>
</dbReference>
<feature type="domain" description="Histidine kinase" evidence="11">
    <location>
        <begin position="467"/>
        <end position="607"/>
    </location>
</feature>
<keyword evidence="3" id="KW-0145">Chemotaxis</keyword>
<dbReference type="AlphaFoldDB" id="G8LY41"/>
<keyword evidence="14" id="KW-1185">Reference proteome</keyword>